<organism evidence="1 2">
    <name type="scientific">Rhizoctonia solani</name>
    <dbReference type="NCBI Taxonomy" id="456999"/>
    <lineage>
        <taxon>Eukaryota</taxon>
        <taxon>Fungi</taxon>
        <taxon>Dikarya</taxon>
        <taxon>Basidiomycota</taxon>
        <taxon>Agaricomycotina</taxon>
        <taxon>Agaricomycetes</taxon>
        <taxon>Cantharellales</taxon>
        <taxon>Ceratobasidiaceae</taxon>
        <taxon>Rhizoctonia</taxon>
    </lineage>
</organism>
<dbReference type="GO" id="GO:0003676">
    <property type="term" value="F:nucleic acid binding"/>
    <property type="evidence" value="ECO:0007669"/>
    <property type="project" value="InterPro"/>
</dbReference>
<dbReference type="Proteomes" id="UP000650533">
    <property type="component" value="Chromosome 12"/>
</dbReference>
<dbReference type="PANTHER" id="PTHR35871">
    <property type="entry name" value="EXPRESSED PROTEIN"/>
    <property type="match status" value="1"/>
</dbReference>
<dbReference type="PANTHER" id="PTHR35871:SF1">
    <property type="entry name" value="CXC1-LIKE CYSTEINE CLUSTER ASSOCIATED WITH KDZ TRANSPOSASES DOMAIN-CONTAINING PROTEIN"/>
    <property type="match status" value="1"/>
</dbReference>
<name>A0A8H8P5Z1_9AGAM</name>
<dbReference type="GO" id="GO:0004519">
    <property type="term" value="F:endonuclease activity"/>
    <property type="evidence" value="ECO:0007669"/>
    <property type="project" value="UniProtKB-KW"/>
</dbReference>
<dbReference type="AlphaFoldDB" id="A0A8H8P5Z1"/>
<evidence type="ECO:0000313" key="1">
    <source>
        <dbReference type="EMBL" id="QRW24428.1"/>
    </source>
</evidence>
<proteinExistence type="predicted"/>
<evidence type="ECO:0000313" key="2">
    <source>
        <dbReference type="Proteomes" id="UP000650533"/>
    </source>
</evidence>
<gene>
    <name evidence="1" type="ORF">RhiXN_11340</name>
</gene>
<dbReference type="Gene3D" id="3.30.420.10">
    <property type="entry name" value="Ribonuclease H-like superfamily/Ribonuclease H"/>
    <property type="match status" value="1"/>
</dbReference>
<reference evidence="1" key="1">
    <citation type="submission" date="2020-05" db="EMBL/GenBank/DDBJ databases">
        <title>Evolutionary and genomic comparisons of hybrid uninucleate and nonhybrid Rhizoctonia fungi.</title>
        <authorList>
            <person name="Li C."/>
            <person name="Chen X."/>
        </authorList>
    </citation>
    <scope>NUCLEOTIDE SEQUENCE</scope>
    <source>
        <strain evidence="1">AG-1 IA</strain>
    </source>
</reference>
<dbReference type="InterPro" id="IPR036397">
    <property type="entry name" value="RNaseH_sf"/>
</dbReference>
<keyword evidence="1" id="KW-0540">Nuclease</keyword>
<accession>A0A8H8P5Z1</accession>
<dbReference type="EMBL" id="CP059669">
    <property type="protein sequence ID" value="QRW24428.1"/>
    <property type="molecule type" value="Genomic_DNA"/>
</dbReference>
<keyword evidence="1" id="KW-0255">Endonuclease</keyword>
<keyword evidence="1" id="KW-0378">Hydrolase</keyword>
<protein>
    <submittedName>
        <fullName evidence="1">DDE superfamily endonuclease</fullName>
    </submittedName>
</protein>
<sequence>MFEKQVLKPLPLGSGLSVMVVVIAKDRYPEAEHVFVYDNVTTHTKRRDDVANIVKMTLGPSSNIGDVIETCINEEGVEKKIRVRFSDTHFPDGSTQYFYWPGDHPIYGAEATKSLHGQFKGIAQLLLERGTNPAGLKLTCKSPQRYVANTHCCVRQVLSKQPGFIEQQSALEEIAEADGCRLLFLPKFHCELNPIEQCWGCAKRVYR</sequence>
<dbReference type="KEGG" id="rsx:RhiXN_11340"/>
<dbReference type="RefSeq" id="XP_043184665.1">
    <property type="nucleotide sequence ID" value="XM_043331155.1"/>
</dbReference>
<dbReference type="GeneID" id="67033618"/>